<dbReference type="InterPro" id="IPR002347">
    <property type="entry name" value="SDR_fam"/>
</dbReference>
<organism evidence="4 5">
    <name type="scientific">Nocardioides nanhaiensis</name>
    <dbReference type="NCBI Taxonomy" id="1476871"/>
    <lineage>
        <taxon>Bacteria</taxon>
        <taxon>Bacillati</taxon>
        <taxon>Actinomycetota</taxon>
        <taxon>Actinomycetes</taxon>
        <taxon>Propionibacteriales</taxon>
        <taxon>Nocardioidaceae</taxon>
        <taxon>Nocardioides</taxon>
    </lineage>
</organism>
<dbReference type="PRINTS" id="PR00081">
    <property type="entry name" value="GDHRDH"/>
</dbReference>
<dbReference type="InterPro" id="IPR057313">
    <property type="entry name" value="Maqu_2507-like"/>
</dbReference>
<dbReference type="RefSeq" id="WP_345271796.1">
    <property type="nucleotide sequence ID" value="NZ_BAABIM010000005.1"/>
</dbReference>
<dbReference type="CDD" id="cd05233">
    <property type="entry name" value="SDR_c"/>
    <property type="match status" value="1"/>
</dbReference>
<reference evidence="5" key="1">
    <citation type="journal article" date="2019" name="Int. J. Syst. Evol. Microbiol.">
        <title>The Global Catalogue of Microorganisms (GCM) 10K type strain sequencing project: providing services to taxonomists for standard genome sequencing and annotation.</title>
        <authorList>
            <consortium name="The Broad Institute Genomics Platform"/>
            <consortium name="The Broad Institute Genome Sequencing Center for Infectious Disease"/>
            <person name="Wu L."/>
            <person name="Ma J."/>
        </authorList>
    </citation>
    <scope>NUCLEOTIDE SEQUENCE [LARGE SCALE GENOMIC DNA]</scope>
    <source>
        <strain evidence="5">JCM 18127</strain>
    </source>
</reference>
<dbReference type="Proteomes" id="UP001500621">
    <property type="component" value="Unassembled WGS sequence"/>
</dbReference>
<accession>A0ABP8X477</accession>
<dbReference type="PANTHER" id="PTHR44196">
    <property type="entry name" value="DEHYDROGENASE/REDUCTASE SDR FAMILY MEMBER 7B"/>
    <property type="match status" value="1"/>
</dbReference>
<dbReference type="SMART" id="SM00822">
    <property type="entry name" value="PKS_KR"/>
    <property type="match status" value="1"/>
</dbReference>
<dbReference type="InterPro" id="IPR013120">
    <property type="entry name" value="FAR_NAD-bd"/>
</dbReference>
<dbReference type="Gene3D" id="3.40.50.720">
    <property type="entry name" value="NAD(P)-binding Rossmann-like Domain"/>
    <property type="match status" value="2"/>
</dbReference>
<evidence type="ECO:0000256" key="2">
    <source>
        <dbReference type="ARBA" id="ARBA00023002"/>
    </source>
</evidence>
<evidence type="ECO:0000313" key="5">
    <source>
        <dbReference type="Proteomes" id="UP001500621"/>
    </source>
</evidence>
<protein>
    <submittedName>
        <fullName evidence="4">SDR family oxidoreductase</fullName>
    </submittedName>
</protein>
<evidence type="ECO:0000313" key="4">
    <source>
        <dbReference type="EMBL" id="GAA4698510.1"/>
    </source>
</evidence>
<proteinExistence type="inferred from homology"/>
<dbReference type="InterPro" id="IPR057326">
    <property type="entry name" value="KR_dom"/>
</dbReference>
<keyword evidence="2" id="KW-0560">Oxidoreductase</keyword>
<gene>
    <name evidence="4" type="ORF">GCM10023226_41350</name>
</gene>
<evidence type="ECO:0000256" key="1">
    <source>
        <dbReference type="ARBA" id="ARBA00006484"/>
    </source>
</evidence>
<keyword evidence="5" id="KW-1185">Reference proteome</keyword>
<dbReference type="SUPFAM" id="SSF51735">
    <property type="entry name" value="NAD(P)-binding Rossmann-fold domains"/>
    <property type="match status" value="2"/>
</dbReference>
<dbReference type="EMBL" id="BAABIM010000005">
    <property type="protein sequence ID" value="GAA4698510.1"/>
    <property type="molecule type" value="Genomic_DNA"/>
</dbReference>
<dbReference type="Pfam" id="PF00106">
    <property type="entry name" value="adh_short"/>
    <property type="match status" value="1"/>
</dbReference>
<dbReference type="InterPro" id="IPR020904">
    <property type="entry name" value="Sc_DH/Rdtase_CS"/>
</dbReference>
<dbReference type="NCBIfam" id="NF005539">
    <property type="entry name" value="PRK07201.1"/>
    <property type="match status" value="1"/>
</dbReference>
<comment type="similarity">
    <text evidence="1">Belongs to the short-chain dehydrogenases/reductases (SDR) family.</text>
</comment>
<dbReference type="PANTHER" id="PTHR44196:SF1">
    <property type="entry name" value="DEHYDROGENASE_REDUCTASE SDR FAMILY MEMBER 7B"/>
    <property type="match status" value="1"/>
</dbReference>
<dbReference type="InterPro" id="IPR036291">
    <property type="entry name" value="NAD(P)-bd_dom_sf"/>
</dbReference>
<sequence length="671" mass="72541">MSYFVTGATGFIGRHLVEHLLAERTGEVHVLVREGSRGRMETLRRRWGADAERVHLVTGDLTEPALGVDPAWVSEHAGSVDHFFHVAAVYDMTADDATNDAMNVAGTRHAIDLAGALGAGILHHVSSVAVAGEFRGMFDESMFDEGQTLPSPYHRTKFESEQLVRDQTQVPWRVYRPAIVVGHSETGAMDKVDGPYYFFPLLKAMRDVLPGWLPLVGVDLGQTNVVPVDYVVQAMDHIAHLANRDGEAFHLVNPEPQPTVDVVNALCAAAGAPRFAVPVDLGSRGPLALLPRQLRPGNLAQGLLRNRAVQALLDQTVGRAGIPAEVLAHTGFRPVFDSRRTERALVGSGVAVPDLESYARTLWGYWEENLDESTGRDPKIRAALSGKHVVITGASSGIGQVTALKVAQAGGVPVLVARGKDKLEETKATIELRGGRAHVYACDLSDLEAIDALCEQLTHDLPSVDVVVNNAGRSIRRSLRLSQDRFHDFERTMQLNYFGAIRLVMGLMPAMHRQKSGHIVNISSIGVQTNPPRFSAYVASKSALDSWSNVVASEVVGNGITFTNIHMPLVRTPMIAPTKLYDKFPTISPAQAADSVIRGIVDKPHEINTLLGNAGAIAHTVAPKAAFRVLNMAYHVFPDSAAAKGAVGSGEAGARESEQIMLARLFKGVHW</sequence>
<comment type="caution">
    <text evidence="4">The sequence shown here is derived from an EMBL/GenBank/DDBJ whole genome shotgun (WGS) entry which is preliminary data.</text>
</comment>
<evidence type="ECO:0000259" key="3">
    <source>
        <dbReference type="SMART" id="SM00822"/>
    </source>
</evidence>
<dbReference type="Pfam" id="PF07993">
    <property type="entry name" value="NAD_binding_4"/>
    <property type="match status" value="1"/>
</dbReference>
<dbReference type="CDD" id="cd05263">
    <property type="entry name" value="MupV_like_SDR_e"/>
    <property type="match status" value="1"/>
</dbReference>
<dbReference type="PRINTS" id="PR00080">
    <property type="entry name" value="SDRFAMILY"/>
</dbReference>
<dbReference type="PROSITE" id="PS00061">
    <property type="entry name" value="ADH_SHORT"/>
    <property type="match status" value="1"/>
</dbReference>
<feature type="domain" description="Ketoreductase" evidence="3">
    <location>
        <begin position="387"/>
        <end position="571"/>
    </location>
</feature>
<name>A0ABP8X477_9ACTN</name>